<dbReference type="SMART" id="SM00363">
    <property type="entry name" value="S4"/>
    <property type="match status" value="1"/>
</dbReference>
<evidence type="ECO:0000256" key="4">
    <source>
        <dbReference type="ARBA" id="ARBA00022917"/>
    </source>
</evidence>
<feature type="binding site" evidence="7">
    <location>
        <position position="231"/>
    </location>
    <ligand>
        <name>ATP</name>
        <dbReference type="ChEBI" id="CHEBI:30616"/>
    </ligand>
</feature>
<comment type="function">
    <text evidence="7">Catalyzes the attachment of tyrosine to tRNA(Tyr) in a two-step reaction: tyrosine is first activated by ATP to form Tyr-AMP and then transferred to the acceptor end of tRNA(Tyr).</text>
</comment>
<dbReference type="InterPro" id="IPR002942">
    <property type="entry name" value="S4_RNA-bd"/>
</dbReference>
<keyword evidence="5 7" id="KW-0030">Aminoacyl-tRNA synthetase</keyword>
<evidence type="ECO:0000313" key="10">
    <source>
        <dbReference type="EMBL" id="MBK1667042.1"/>
    </source>
</evidence>
<feature type="short sequence motif" description="'KMSKS' region" evidence="7">
    <location>
        <begin position="228"/>
        <end position="232"/>
    </location>
</feature>
<dbReference type="InterPro" id="IPR002305">
    <property type="entry name" value="aa-tRNA-synth_Ic"/>
</dbReference>
<evidence type="ECO:0000256" key="7">
    <source>
        <dbReference type="HAMAP-Rule" id="MF_02006"/>
    </source>
</evidence>
<name>A0ABS1DAU3_9PROT</name>
<comment type="subunit">
    <text evidence="7">Homodimer.</text>
</comment>
<dbReference type="EC" id="6.1.1.1" evidence="7"/>
<evidence type="ECO:0000256" key="5">
    <source>
        <dbReference type="ARBA" id="ARBA00023146"/>
    </source>
</evidence>
<keyword evidence="7" id="KW-0963">Cytoplasm</keyword>
<dbReference type="InterPro" id="IPR014729">
    <property type="entry name" value="Rossmann-like_a/b/a_fold"/>
</dbReference>
<dbReference type="CDD" id="cd00165">
    <property type="entry name" value="S4"/>
    <property type="match status" value="1"/>
</dbReference>
<comment type="catalytic activity">
    <reaction evidence="6 7">
        <text>tRNA(Tyr) + L-tyrosine + ATP = L-tyrosyl-tRNA(Tyr) + AMP + diphosphate + H(+)</text>
        <dbReference type="Rhea" id="RHEA:10220"/>
        <dbReference type="Rhea" id="RHEA-COMP:9706"/>
        <dbReference type="Rhea" id="RHEA-COMP:9707"/>
        <dbReference type="ChEBI" id="CHEBI:15378"/>
        <dbReference type="ChEBI" id="CHEBI:30616"/>
        <dbReference type="ChEBI" id="CHEBI:33019"/>
        <dbReference type="ChEBI" id="CHEBI:58315"/>
        <dbReference type="ChEBI" id="CHEBI:78442"/>
        <dbReference type="ChEBI" id="CHEBI:78536"/>
        <dbReference type="ChEBI" id="CHEBI:456215"/>
        <dbReference type="EC" id="6.1.1.1"/>
    </reaction>
</comment>
<dbReference type="Proteomes" id="UP001296873">
    <property type="component" value="Unassembled WGS sequence"/>
</dbReference>
<feature type="binding site" evidence="7">
    <location>
        <position position="36"/>
    </location>
    <ligand>
        <name>L-tyrosine</name>
        <dbReference type="ChEBI" id="CHEBI:58315"/>
    </ligand>
</feature>
<feature type="binding site" evidence="7">
    <location>
        <position position="172"/>
    </location>
    <ligand>
        <name>L-tyrosine</name>
        <dbReference type="ChEBI" id="CHEBI:58315"/>
    </ligand>
</feature>
<dbReference type="HAMAP" id="MF_02006">
    <property type="entry name" value="Tyr_tRNA_synth_type1"/>
    <property type="match status" value="1"/>
</dbReference>
<keyword evidence="2 7" id="KW-0547">Nucleotide-binding</keyword>
<keyword evidence="11" id="KW-1185">Reference proteome</keyword>
<evidence type="ECO:0000256" key="6">
    <source>
        <dbReference type="ARBA" id="ARBA00048248"/>
    </source>
</evidence>
<dbReference type="InterPro" id="IPR024088">
    <property type="entry name" value="Tyr-tRNA-ligase_bac-type"/>
</dbReference>
<comment type="similarity">
    <text evidence="7">Belongs to the class-I aminoacyl-tRNA synthetase family. TyrS type 1 subfamily.</text>
</comment>
<dbReference type="CDD" id="cd00805">
    <property type="entry name" value="TyrRS_core"/>
    <property type="match status" value="1"/>
</dbReference>
<proteinExistence type="inferred from homology"/>
<dbReference type="RefSeq" id="WP_200339103.1">
    <property type="nucleotide sequence ID" value="NZ_NRRL01000003.1"/>
</dbReference>
<organism evidence="10 11">
    <name type="scientific">Rhodovibrio sodomensis</name>
    <dbReference type="NCBI Taxonomy" id="1088"/>
    <lineage>
        <taxon>Bacteria</taxon>
        <taxon>Pseudomonadati</taxon>
        <taxon>Pseudomonadota</taxon>
        <taxon>Alphaproteobacteria</taxon>
        <taxon>Rhodospirillales</taxon>
        <taxon>Rhodovibrionaceae</taxon>
        <taxon>Rhodovibrio</taxon>
    </lineage>
</organism>
<evidence type="ECO:0000256" key="2">
    <source>
        <dbReference type="ARBA" id="ARBA00022741"/>
    </source>
</evidence>
<feature type="short sequence motif" description="'HIGH' region" evidence="7">
    <location>
        <begin position="41"/>
        <end position="50"/>
    </location>
</feature>
<dbReference type="InterPro" id="IPR001412">
    <property type="entry name" value="aa-tRNA-synth_I_CS"/>
</dbReference>
<dbReference type="PROSITE" id="PS50889">
    <property type="entry name" value="S4"/>
    <property type="match status" value="1"/>
</dbReference>
<evidence type="ECO:0000259" key="9">
    <source>
        <dbReference type="SMART" id="SM00363"/>
    </source>
</evidence>
<evidence type="ECO:0000313" key="11">
    <source>
        <dbReference type="Proteomes" id="UP001296873"/>
    </source>
</evidence>
<dbReference type="GO" id="GO:0016874">
    <property type="term" value="F:ligase activity"/>
    <property type="evidence" value="ECO:0007669"/>
    <property type="project" value="UniProtKB-KW"/>
</dbReference>
<dbReference type="InterPro" id="IPR002307">
    <property type="entry name" value="Tyr-tRNA-ligase"/>
</dbReference>
<comment type="caution">
    <text evidence="10">The sequence shown here is derived from an EMBL/GenBank/DDBJ whole genome shotgun (WGS) entry which is preliminary data.</text>
</comment>
<protein>
    <recommendedName>
        <fullName evidence="7">Tyrosine--tRNA ligase</fullName>
        <ecNumber evidence="7">6.1.1.1</ecNumber>
    </recommendedName>
    <alternativeName>
        <fullName evidence="7">Tyrosyl-tRNA synthetase</fullName>
        <shortName evidence="7">TyrRS</shortName>
    </alternativeName>
</protein>
<keyword evidence="1 7" id="KW-0436">Ligase</keyword>
<dbReference type="NCBIfam" id="TIGR00234">
    <property type="entry name" value="tyrS"/>
    <property type="match status" value="1"/>
</dbReference>
<evidence type="ECO:0000256" key="3">
    <source>
        <dbReference type="ARBA" id="ARBA00022840"/>
    </source>
</evidence>
<reference evidence="10 11" key="1">
    <citation type="journal article" date="2020" name="Microorganisms">
        <title>Osmotic Adaptation and Compatible Solute Biosynthesis of Phototrophic Bacteria as Revealed from Genome Analyses.</title>
        <authorList>
            <person name="Imhoff J.F."/>
            <person name="Rahn T."/>
            <person name="Kunzel S."/>
            <person name="Keller A."/>
            <person name="Neulinger S.C."/>
        </authorList>
    </citation>
    <scope>NUCLEOTIDE SEQUENCE [LARGE SCALE GENOMIC DNA]</scope>
    <source>
        <strain evidence="10 11">DSM 9895</strain>
    </source>
</reference>
<feature type="binding site" evidence="7">
    <location>
        <position position="168"/>
    </location>
    <ligand>
        <name>L-tyrosine</name>
        <dbReference type="ChEBI" id="CHEBI:58315"/>
    </ligand>
</feature>
<dbReference type="InterPro" id="IPR036986">
    <property type="entry name" value="S4_RNA-bd_sf"/>
</dbReference>
<keyword evidence="8" id="KW-0694">RNA-binding</keyword>
<accession>A0ABS1DAU3</accession>
<keyword evidence="3 7" id="KW-0067">ATP-binding</keyword>
<dbReference type="Pfam" id="PF01479">
    <property type="entry name" value="S4"/>
    <property type="match status" value="1"/>
</dbReference>
<dbReference type="Gene3D" id="1.10.240.10">
    <property type="entry name" value="Tyrosyl-Transfer RNA Synthetase"/>
    <property type="match status" value="1"/>
</dbReference>
<dbReference type="EMBL" id="NRRL01000003">
    <property type="protein sequence ID" value="MBK1667042.1"/>
    <property type="molecule type" value="Genomic_DNA"/>
</dbReference>
<dbReference type="PANTHER" id="PTHR11766">
    <property type="entry name" value="TYROSYL-TRNA SYNTHETASE"/>
    <property type="match status" value="1"/>
</dbReference>
<dbReference type="Gene3D" id="3.40.50.620">
    <property type="entry name" value="HUPs"/>
    <property type="match status" value="1"/>
</dbReference>
<dbReference type="SUPFAM" id="SSF52374">
    <property type="entry name" value="Nucleotidylyl transferase"/>
    <property type="match status" value="1"/>
</dbReference>
<sequence length="407" mass="43122">MSTSPALAEAQARGLIKDVTDLSGLEAAMQSSISAYAGFDPTAGSLHIGHLAPIMLLRLLARHGHRPIAIAGGVTAQIGDPSGRTEARALLSPSEIDRNLARITEQLEALLGQHTPVLDNSRWLGQALMPAFLREIAPHFSVSRMLSAESVSERLDSCKGISALEFFYPLLQAADFLTLFRREGCVLQIGGSDQWSNILGGIELIRRVEGAKAFGLTQPLVTTANGAKMGKTASGAVWLDAGMTDDQAFFQFWRNTDDADVGRFLRLFTEIPLAKIAELETVTGSGLNAVKERLAREVTRLVRGPAAAEKALTSARALFSGEGAASADLQAIEVGSAELAAGLSLAAVLHRAGLADSRGAARRLIQNGGVRIDGKKVDDPGAELLPAIDGQTVSVGKKRHARLLIRS</sequence>
<gene>
    <name evidence="7" type="primary">tyrS</name>
    <name evidence="10" type="ORF">CKO28_03155</name>
</gene>
<dbReference type="InterPro" id="IPR024107">
    <property type="entry name" value="Tyr-tRNA-ligase_bac_1"/>
</dbReference>
<dbReference type="Pfam" id="PF00579">
    <property type="entry name" value="tRNA-synt_1b"/>
    <property type="match status" value="1"/>
</dbReference>
<comment type="subcellular location">
    <subcellularLocation>
        <location evidence="7">Cytoplasm</location>
    </subcellularLocation>
</comment>
<evidence type="ECO:0000256" key="1">
    <source>
        <dbReference type="ARBA" id="ARBA00022598"/>
    </source>
</evidence>
<dbReference type="Gene3D" id="3.10.290.10">
    <property type="entry name" value="RNA-binding S4 domain"/>
    <property type="match status" value="1"/>
</dbReference>
<evidence type="ECO:0000256" key="8">
    <source>
        <dbReference type="PROSITE-ProRule" id="PRU00182"/>
    </source>
</evidence>
<dbReference type="PANTHER" id="PTHR11766:SF0">
    <property type="entry name" value="TYROSINE--TRNA LIGASE, MITOCHONDRIAL"/>
    <property type="match status" value="1"/>
</dbReference>
<feature type="domain" description="RNA-binding S4" evidence="9">
    <location>
        <begin position="343"/>
        <end position="405"/>
    </location>
</feature>
<keyword evidence="4 7" id="KW-0648">Protein biosynthesis</keyword>
<dbReference type="PROSITE" id="PS00178">
    <property type="entry name" value="AA_TRNA_LIGASE_I"/>
    <property type="match status" value="1"/>
</dbReference>
<dbReference type="PRINTS" id="PR01040">
    <property type="entry name" value="TRNASYNTHTYR"/>
</dbReference>
<dbReference type="SUPFAM" id="SSF55174">
    <property type="entry name" value="Alpha-L RNA-binding motif"/>
    <property type="match status" value="1"/>
</dbReference>